<evidence type="ECO:0000313" key="1">
    <source>
        <dbReference type="EMBL" id="AMN31041.1"/>
    </source>
</evidence>
<dbReference type="RefSeq" id="WP_061429648.1">
    <property type="nucleotide sequence ID" value="NZ_CATNZX010000001.1"/>
</dbReference>
<evidence type="ECO:0000313" key="2">
    <source>
        <dbReference type="Proteomes" id="UP000070260"/>
    </source>
</evidence>
<dbReference type="PATRIC" id="fig|1502.177.peg.3333"/>
<keyword evidence="1" id="KW-0614">Plasmid</keyword>
<organism evidence="1 2">
    <name type="scientific">Clostridium perfringens</name>
    <dbReference type="NCBI Taxonomy" id="1502"/>
    <lineage>
        <taxon>Bacteria</taxon>
        <taxon>Bacillati</taxon>
        <taxon>Bacillota</taxon>
        <taxon>Clostridia</taxon>
        <taxon>Eubacteriales</taxon>
        <taxon>Clostridiaceae</taxon>
        <taxon>Clostridium</taxon>
    </lineage>
</organism>
<gene>
    <name evidence="1" type="ORF">JFP838_pA0125</name>
</gene>
<proteinExistence type="predicted"/>
<protein>
    <submittedName>
        <fullName evidence="1">Uncharacterized protein</fullName>
    </submittedName>
</protein>
<geneLocation type="plasmid" evidence="1 2">
    <name>pJFP838A</name>
</geneLocation>
<accession>A0A140GR82</accession>
<dbReference type="AlphaFoldDB" id="A0A140GR82"/>
<name>A0A140GR82_CLOPF</name>
<dbReference type="Proteomes" id="UP000070260">
    <property type="component" value="Plasmid pJFP838A"/>
</dbReference>
<sequence>MELGFCMTCNYENDFRLLRDDIINIKSELNDLIELNHLDLDSVELNNEYYEIFNNIVLENSHLDAPCGGCYKVDVGELTLLQDDIKGMLSKIIIYVFRGDCCNSIKANVANKLIYLFQSHCSAIHNLIGYEFC</sequence>
<reference evidence="1 2" key="1">
    <citation type="journal article" date="2016" name="PLoS ONE">
        <title>Plasmid Characterization and Chromosome Analysis of Two netF+ Clostridium perfringens Isolates Associated with Foal and Canine Necrotizing Enteritis.</title>
        <authorList>
            <person name="Mehdizadeh Gohari I."/>
            <person name="Kropinski A.M."/>
            <person name="Weese S.J."/>
            <person name="Parreira V.R."/>
            <person name="Whitehead A.E."/>
            <person name="Boerlin P."/>
            <person name="Prescott J.F."/>
        </authorList>
    </citation>
    <scope>NUCLEOTIDE SEQUENCE [LARGE SCALE GENOMIC DNA]</scope>
    <source>
        <strain evidence="1 2">JP838</strain>
        <plasmid evidence="2">Plasmid pJFP838A</plasmid>
    </source>
</reference>
<dbReference type="EMBL" id="CP013615">
    <property type="protein sequence ID" value="AMN31041.1"/>
    <property type="molecule type" value="Genomic_DNA"/>
</dbReference>